<feature type="domain" description="Fe-containing alcohol dehydrogenase-like C-terminal" evidence="5">
    <location>
        <begin position="198"/>
        <end position="391"/>
    </location>
</feature>
<dbReference type="Pfam" id="PF25137">
    <property type="entry name" value="ADH_Fe_C"/>
    <property type="match status" value="1"/>
</dbReference>
<evidence type="ECO:0000259" key="4">
    <source>
        <dbReference type="Pfam" id="PF00465"/>
    </source>
</evidence>
<keyword evidence="3" id="KW-0520">NAD</keyword>
<name>A0ABP7K1T0_9ACTN</name>
<evidence type="ECO:0000313" key="7">
    <source>
        <dbReference type="Proteomes" id="UP001501563"/>
    </source>
</evidence>
<sequence length="394" mass="40167">MTPSPHGGLSTPSLSIDPICRVEFGPGRIVRLPELIATTGHNRAFVVTDRGLRAAGVVERVLKILDSADVEYTVHDEVAPNPSTGNVDAGAARARAFGPAAVIALGGGSVLDAAKGISLLVGNPDAVAADADHLWEAAPGLPLVAVPTTSGTGAETNGFGVIEDAAACRKVYIGHPSVKPHIALLDPELTLGLPAAATAATGIDALVHGIESLASRGANPFSVAYAAQAVSMVSRALPVAFRDGSDLGARAELMMGAHLAGQALTLSGLGLVHGIGHAITAHTGTPHGVALAAVLEEVMEFSAPAAQDAYERAARAMRLDPPADGDWAAAAVTAVREISGQLDIKRPLRDLGADRGLLPAIAAGAVADAVTKNAPRLPDESEVLEILERTYERP</sequence>
<feature type="domain" description="Alcohol dehydrogenase iron-type/glycerol dehydrogenase GldA" evidence="4">
    <location>
        <begin position="21"/>
        <end position="187"/>
    </location>
</feature>
<keyword evidence="7" id="KW-1185">Reference proteome</keyword>
<reference evidence="7" key="1">
    <citation type="journal article" date="2019" name="Int. J. Syst. Evol. Microbiol.">
        <title>The Global Catalogue of Microorganisms (GCM) 10K type strain sequencing project: providing services to taxonomists for standard genome sequencing and annotation.</title>
        <authorList>
            <consortium name="The Broad Institute Genomics Platform"/>
            <consortium name="The Broad Institute Genome Sequencing Center for Infectious Disease"/>
            <person name="Wu L."/>
            <person name="Ma J."/>
        </authorList>
    </citation>
    <scope>NUCLEOTIDE SEQUENCE [LARGE SCALE GENOMIC DNA]</scope>
    <source>
        <strain evidence="7">JCM 16578</strain>
    </source>
</reference>
<dbReference type="Gene3D" id="1.20.1090.10">
    <property type="entry name" value="Dehydroquinate synthase-like - alpha domain"/>
    <property type="match status" value="1"/>
</dbReference>
<evidence type="ECO:0000256" key="3">
    <source>
        <dbReference type="ARBA" id="ARBA00023027"/>
    </source>
</evidence>
<accession>A0ABP7K1T0</accession>
<dbReference type="PANTHER" id="PTHR11496:SF102">
    <property type="entry name" value="ALCOHOL DEHYDROGENASE 4"/>
    <property type="match status" value="1"/>
</dbReference>
<evidence type="ECO:0000313" key="6">
    <source>
        <dbReference type="EMBL" id="GAA3862682.1"/>
    </source>
</evidence>
<dbReference type="CDD" id="cd08551">
    <property type="entry name" value="Fe-ADH"/>
    <property type="match status" value="1"/>
</dbReference>
<dbReference type="Pfam" id="PF00465">
    <property type="entry name" value="Fe-ADH"/>
    <property type="match status" value="1"/>
</dbReference>
<dbReference type="EMBL" id="BAAAZA010000006">
    <property type="protein sequence ID" value="GAA3862682.1"/>
    <property type="molecule type" value="Genomic_DNA"/>
</dbReference>
<dbReference type="RefSeq" id="WP_345548251.1">
    <property type="nucleotide sequence ID" value="NZ_BAAAZA010000006.1"/>
</dbReference>
<dbReference type="PROSITE" id="PS00060">
    <property type="entry name" value="ADH_IRON_2"/>
    <property type="match status" value="1"/>
</dbReference>
<dbReference type="SUPFAM" id="SSF56796">
    <property type="entry name" value="Dehydroquinate synthase-like"/>
    <property type="match status" value="1"/>
</dbReference>
<dbReference type="PROSITE" id="PS00913">
    <property type="entry name" value="ADH_IRON_1"/>
    <property type="match status" value="1"/>
</dbReference>
<gene>
    <name evidence="6" type="ORF">GCM10022207_28070</name>
</gene>
<dbReference type="Proteomes" id="UP001501563">
    <property type="component" value="Unassembled WGS sequence"/>
</dbReference>
<protein>
    <submittedName>
        <fullName evidence="6">Iron-containing alcohol dehydrogenase</fullName>
    </submittedName>
</protein>
<dbReference type="InterPro" id="IPR056798">
    <property type="entry name" value="ADH_Fe_C"/>
</dbReference>
<dbReference type="InterPro" id="IPR018211">
    <property type="entry name" value="ADH_Fe_CS"/>
</dbReference>
<evidence type="ECO:0000256" key="1">
    <source>
        <dbReference type="ARBA" id="ARBA00007358"/>
    </source>
</evidence>
<proteinExistence type="inferred from homology"/>
<evidence type="ECO:0000259" key="5">
    <source>
        <dbReference type="Pfam" id="PF25137"/>
    </source>
</evidence>
<dbReference type="PANTHER" id="PTHR11496">
    <property type="entry name" value="ALCOHOL DEHYDROGENASE"/>
    <property type="match status" value="1"/>
</dbReference>
<dbReference type="Gene3D" id="3.40.50.1970">
    <property type="match status" value="1"/>
</dbReference>
<keyword evidence="2" id="KW-0560">Oxidoreductase</keyword>
<evidence type="ECO:0000256" key="2">
    <source>
        <dbReference type="ARBA" id="ARBA00023002"/>
    </source>
</evidence>
<organism evidence="6 7">
    <name type="scientific">Streptomyces lannensis</name>
    <dbReference type="NCBI Taxonomy" id="766498"/>
    <lineage>
        <taxon>Bacteria</taxon>
        <taxon>Bacillati</taxon>
        <taxon>Actinomycetota</taxon>
        <taxon>Actinomycetes</taxon>
        <taxon>Kitasatosporales</taxon>
        <taxon>Streptomycetaceae</taxon>
        <taxon>Streptomyces</taxon>
    </lineage>
</organism>
<dbReference type="InterPro" id="IPR001670">
    <property type="entry name" value="ADH_Fe/GldA"/>
</dbReference>
<dbReference type="InterPro" id="IPR039697">
    <property type="entry name" value="Alcohol_dehydrogenase_Fe"/>
</dbReference>
<comment type="similarity">
    <text evidence="1">Belongs to the iron-containing alcohol dehydrogenase family.</text>
</comment>
<comment type="caution">
    <text evidence="6">The sequence shown here is derived from an EMBL/GenBank/DDBJ whole genome shotgun (WGS) entry which is preliminary data.</text>
</comment>